<dbReference type="Proteomes" id="UP001228690">
    <property type="component" value="Chromosome"/>
</dbReference>
<feature type="transmembrane region" description="Helical" evidence="16">
    <location>
        <begin position="37"/>
        <end position="57"/>
    </location>
</feature>
<evidence type="ECO:0000256" key="13">
    <source>
        <dbReference type="ARBA" id="ARBA00023264"/>
    </source>
</evidence>
<protein>
    <recommendedName>
        <fullName evidence="5">CDP-diacylglycerol--glycerol-3-phosphate 3-phosphatidyltransferase</fullName>
        <ecNumber evidence="4">2.7.8.5</ecNumber>
    </recommendedName>
</protein>
<evidence type="ECO:0000256" key="1">
    <source>
        <dbReference type="ARBA" id="ARBA00004141"/>
    </source>
</evidence>
<comment type="subcellular location">
    <subcellularLocation>
        <location evidence="1">Membrane</location>
        <topology evidence="1">Multi-pass membrane protein</topology>
    </subcellularLocation>
</comment>
<evidence type="ECO:0000256" key="5">
    <source>
        <dbReference type="ARBA" id="ARBA00014944"/>
    </source>
</evidence>
<dbReference type="PROSITE" id="PS00379">
    <property type="entry name" value="CDP_ALCOHOL_P_TRANSF"/>
    <property type="match status" value="1"/>
</dbReference>
<organism evidence="17 18">
    <name type="scientific">Candidatus Haliotispira prima</name>
    <dbReference type="NCBI Taxonomy" id="3034016"/>
    <lineage>
        <taxon>Bacteria</taxon>
        <taxon>Pseudomonadati</taxon>
        <taxon>Spirochaetota</taxon>
        <taxon>Spirochaetia</taxon>
        <taxon>Spirochaetales</taxon>
        <taxon>Spirochaetaceae</taxon>
        <taxon>Candidatus Haliotispira</taxon>
    </lineage>
</organism>
<keyword evidence="10" id="KW-0443">Lipid metabolism</keyword>
<keyword evidence="8 16" id="KW-0812">Transmembrane</keyword>
<keyword evidence="6" id="KW-0444">Lipid biosynthesis</keyword>
<comment type="catalytic activity">
    <reaction evidence="14">
        <text>a CDP-1,2-diacyl-sn-glycerol + sn-glycerol 3-phosphate = a 1,2-diacyl-sn-glycero-3-phospho-(1'-sn-glycero-3'-phosphate) + CMP + H(+)</text>
        <dbReference type="Rhea" id="RHEA:12593"/>
        <dbReference type="ChEBI" id="CHEBI:15378"/>
        <dbReference type="ChEBI" id="CHEBI:57597"/>
        <dbReference type="ChEBI" id="CHEBI:58332"/>
        <dbReference type="ChEBI" id="CHEBI:60110"/>
        <dbReference type="ChEBI" id="CHEBI:60377"/>
        <dbReference type="EC" id="2.7.8.5"/>
    </reaction>
</comment>
<keyword evidence="9 16" id="KW-1133">Transmembrane helix</keyword>
<feature type="transmembrane region" description="Helical" evidence="16">
    <location>
        <begin position="192"/>
        <end position="218"/>
    </location>
</feature>
<evidence type="ECO:0000256" key="7">
    <source>
        <dbReference type="ARBA" id="ARBA00022679"/>
    </source>
</evidence>
<evidence type="ECO:0000256" key="11">
    <source>
        <dbReference type="ARBA" id="ARBA00023136"/>
    </source>
</evidence>
<evidence type="ECO:0000256" key="6">
    <source>
        <dbReference type="ARBA" id="ARBA00022516"/>
    </source>
</evidence>
<evidence type="ECO:0000313" key="17">
    <source>
        <dbReference type="EMBL" id="WGK68573.1"/>
    </source>
</evidence>
<dbReference type="PIRSF" id="PIRSF000847">
    <property type="entry name" value="Phos_ph_gly_syn"/>
    <property type="match status" value="1"/>
</dbReference>
<keyword evidence="18" id="KW-1185">Reference proteome</keyword>
<evidence type="ECO:0000256" key="9">
    <source>
        <dbReference type="ARBA" id="ARBA00022989"/>
    </source>
</evidence>
<evidence type="ECO:0000256" key="4">
    <source>
        <dbReference type="ARBA" id="ARBA00013170"/>
    </source>
</evidence>
<evidence type="ECO:0000256" key="12">
    <source>
        <dbReference type="ARBA" id="ARBA00023209"/>
    </source>
</evidence>
<dbReference type="InterPro" id="IPR043130">
    <property type="entry name" value="CDP-OH_PTrfase_TM_dom"/>
</dbReference>
<keyword evidence="7 15" id="KW-0808">Transferase</keyword>
<dbReference type="Gene3D" id="1.20.120.1760">
    <property type="match status" value="1"/>
</dbReference>
<gene>
    <name evidence="17" type="ORF">P0082_08790</name>
</gene>
<name>A0ABY8MHD8_9SPIO</name>
<dbReference type="EC" id="2.7.8.5" evidence="4"/>
<dbReference type="PANTHER" id="PTHR14269:SF11">
    <property type="entry name" value="CDP-DIACYLGLYCEROL--GLYCEROL-3-PHOSPHATE 3-PHOSPHATIDYLTRANSFERASE"/>
    <property type="match status" value="1"/>
</dbReference>
<sequence>MTPANKITMSRIIIAPLFFGLFQLASQQVLNVPGSVQIIVLVALLLLFIASELSDLLDGIVARRMNQVSGVGKLMDPFGDVLSRVTYFFCFYQVGIMPTYAFILILWREISMLFVRQLVQLYGQEALPARWAGKVKAVIYFITTILGLLAFLFANWPGLGYPAIVGQAAGLGSGDFDKICAFTLNRAYFQNIFLAIYTVVHSWLLPLSFLVCVIASWYSFALYLKDFLPTLKNHGTR</sequence>
<comment type="pathway">
    <text evidence="2">Phospholipid metabolism; phosphatidylglycerol biosynthesis; phosphatidylglycerol from CDP-diacylglycerol: step 1/2.</text>
</comment>
<dbReference type="InterPro" id="IPR000462">
    <property type="entry name" value="CDP-OH_P_trans"/>
</dbReference>
<accession>A0ABY8MHD8</accession>
<evidence type="ECO:0000313" key="18">
    <source>
        <dbReference type="Proteomes" id="UP001228690"/>
    </source>
</evidence>
<reference evidence="17 18" key="1">
    <citation type="submission" date="2023-04" db="EMBL/GenBank/DDBJ databases">
        <title>Spirochaete genome identified in red abalone sample constitutes a novel genus.</title>
        <authorList>
            <person name="Sharma S.P."/>
            <person name="Purcell C.M."/>
            <person name="Hyde J.R."/>
            <person name="Severin A.J."/>
        </authorList>
    </citation>
    <scope>NUCLEOTIDE SEQUENCE [LARGE SCALE GENOMIC DNA]</scope>
    <source>
        <strain evidence="17 18">SP-2023</strain>
    </source>
</reference>
<evidence type="ECO:0000256" key="2">
    <source>
        <dbReference type="ARBA" id="ARBA00005042"/>
    </source>
</evidence>
<dbReference type="Pfam" id="PF01066">
    <property type="entry name" value="CDP-OH_P_transf"/>
    <property type="match status" value="1"/>
</dbReference>
<feature type="transmembrane region" description="Helical" evidence="16">
    <location>
        <begin position="137"/>
        <end position="156"/>
    </location>
</feature>
<evidence type="ECO:0000256" key="8">
    <source>
        <dbReference type="ARBA" id="ARBA00022692"/>
    </source>
</evidence>
<keyword evidence="12" id="KW-0594">Phospholipid biosynthesis</keyword>
<evidence type="ECO:0000256" key="15">
    <source>
        <dbReference type="RuleBase" id="RU003750"/>
    </source>
</evidence>
<dbReference type="InterPro" id="IPR048254">
    <property type="entry name" value="CDP_ALCOHOL_P_TRANSF_CS"/>
</dbReference>
<dbReference type="InterPro" id="IPR004570">
    <property type="entry name" value="Phosphatidylglycerol_P_synth"/>
</dbReference>
<evidence type="ECO:0000256" key="14">
    <source>
        <dbReference type="ARBA" id="ARBA00048586"/>
    </source>
</evidence>
<keyword evidence="11 16" id="KW-0472">Membrane</keyword>
<dbReference type="RefSeq" id="WP_326926759.1">
    <property type="nucleotide sequence ID" value="NZ_CP123443.1"/>
</dbReference>
<keyword evidence="13" id="KW-1208">Phospholipid metabolism</keyword>
<dbReference type="PANTHER" id="PTHR14269">
    <property type="entry name" value="CDP-DIACYLGLYCEROL--GLYCEROL-3-PHOSPHATE 3-PHOSPHATIDYLTRANSFERASE-RELATED"/>
    <property type="match status" value="1"/>
</dbReference>
<dbReference type="EMBL" id="CP123443">
    <property type="protein sequence ID" value="WGK68573.1"/>
    <property type="molecule type" value="Genomic_DNA"/>
</dbReference>
<evidence type="ECO:0000256" key="16">
    <source>
        <dbReference type="SAM" id="Phobius"/>
    </source>
</evidence>
<proteinExistence type="inferred from homology"/>
<evidence type="ECO:0000256" key="3">
    <source>
        <dbReference type="ARBA" id="ARBA00010441"/>
    </source>
</evidence>
<comment type="similarity">
    <text evidence="3 15">Belongs to the CDP-alcohol phosphatidyltransferase class-I family.</text>
</comment>
<dbReference type="InterPro" id="IPR050324">
    <property type="entry name" value="CDP-alcohol_PTase-I"/>
</dbReference>
<feature type="transmembrane region" description="Helical" evidence="16">
    <location>
        <begin position="85"/>
        <end position="107"/>
    </location>
</feature>
<evidence type="ECO:0000256" key="10">
    <source>
        <dbReference type="ARBA" id="ARBA00023098"/>
    </source>
</evidence>